<sequence length="74" mass="8243">MTFEMIVCINTHMKSGDIVSALKADGWYEVSTIGSHVQFKHPTKPGRVTVPHPKRDLPIGTLKSIEKQSGLKLR</sequence>
<dbReference type="Proteomes" id="UP000191988">
    <property type="component" value="Unassembled WGS sequence"/>
</dbReference>
<evidence type="ECO:0000313" key="8">
    <source>
        <dbReference type="EMBL" id="CUX35121.1"/>
    </source>
</evidence>
<evidence type="ECO:0000256" key="7">
    <source>
        <dbReference type="ARBA" id="ARBA00023016"/>
    </source>
</evidence>
<keyword evidence="5" id="KW-0378">Hydrolase</keyword>
<evidence type="ECO:0000256" key="6">
    <source>
        <dbReference type="ARBA" id="ARBA00022884"/>
    </source>
</evidence>
<keyword evidence="6" id="KW-0694">RNA-binding</keyword>
<dbReference type="InterPro" id="IPR038570">
    <property type="entry name" value="HicA_sf"/>
</dbReference>
<keyword evidence="3" id="KW-0540">Nuclease</keyword>
<name>A0A1S7QE57_9HYPH</name>
<dbReference type="AlphaFoldDB" id="A0A1S7QE57"/>
<dbReference type="GO" id="GO:0004519">
    <property type="term" value="F:endonuclease activity"/>
    <property type="evidence" value="ECO:0007669"/>
    <property type="project" value="UniProtKB-KW"/>
</dbReference>
<reference evidence="9" key="1">
    <citation type="submission" date="2016-01" db="EMBL/GenBank/DDBJ databases">
        <authorList>
            <person name="Regsiter A."/>
            <person name="william w."/>
        </authorList>
    </citation>
    <scope>NUCLEOTIDE SEQUENCE [LARGE SCALE GENOMIC DNA]</scope>
    <source>
        <strain evidence="9">CFBP 6623</strain>
    </source>
</reference>
<dbReference type="SUPFAM" id="SSF54786">
    <property type="entry name" value="YcfA/nrd intein domain"/>
    <property type="match status" value="1"/>
</dbReference>
<dbReference type="Pfam" id="PF07927">
    <property type="entry name" value="HicA_toxin"/>
    <property type="match status" value="1"/>
</dbReference>
<gene>
    <name evidence="8" type="ORF">AGR3A_Cc420263</name>
</gene>
<evidence type="ECO:0000313" key="9">
    <source>
        <dbReference type="Proteomes" id="UP000191988"/>
    </source>
</evidence>
<protein>
    <submittedName>
        <fullName evidence="8">YcfA-like protein</fullName>
    </submittedName>
</protein>
<dbReference type="STRING" id="1183432.AGR3A_Cc420263"/>
<keyword evidence="9" id="KW-1185">Reference proteome</keyword>
<evidence type="ECO:0000256" key="3">
    <source>
        <dbReference type="ARBA" id="ARBA00022722"/>
    </source>
</evidence>
<evidence type="ECO:0000256" key="5">
    <source>
        <dbReference type="ARBA" id="ARBA00022801"/>
    </source>
</evidence>
<keyword evidence="2" id="KW-1277">Toxin-antitoxin system</keyword>
<keyword evidence="4" id="KW-0255">Endonuclease</keyword>
<proteinExistence type="inferred from homology"/>
<accession>A0A1S7QE57</accession>
<evidence type="ECO:0000256" key="2">
    <source>
        <dbReference type="ARBA" id="ARBA00022649"/>
    </source>
</evidence>
<dbReference type="InterPro" id="IPR012933">
    <property type="entry name" value="HicA_mRNA_interferase"/>
</dbReference>
<evidence type="ECO:0000256" key="4">
    <source>
        <dbReference type="ARBA" id="ARBA00022759"/>
    </source>
</evidence>
<keyword evidence="7" id="KW-0346">Stress response</keyword>
<dbReference type="Gene3D" id="3.30.920.30">
    <property type="entry name" value="Hypothetical protein"/>
    <property type="match status" value="1"/>
</dbReference>
<dbReference type="EMBL" id="FBWK01000037">
    <property type="protein sequence ID" value="CUX35121.1"/>
    <property type="molecule type" value="Genomic_DNA"/>
</dbReference>
<evidence type="ECO:0000256" key="1">
    <source>
        <dbReference type="ARBA" id="ARBA00006620"/>
    </source>
</evidence>
<dbReference type="GO" id="GO:0016787">
    <property type="term" value="F:hydrolase activity"/>
    <property type="evidence" value="ECO:0007669"/>
    <property type="project" value="UniProtKB-KW"/>
</dbReference>
<organism evidence="8 9">
    <name type="scientific">Agrobacterium tomkonis CFBP 6623</name>
    <dbReference type="NCBI Taxonomy" id="1183432"/>
    <lineage>
        <taxon>Bacteria</taxon>
        <taxon>Pseudomonadati</taxon>
        <taxon>Pseudomonadota</taxon>
        <taxon>Alphaproteobacteria</taxon>
        <taxon>Hyphomicrobiales</taxon>
        <taxon>Rhizobiaceae</taxon>
        <taxon>Rhizobium/Agrobacterium group</taxon>
        <taxon>Agrobacterium</taxon>
        <taxon>Agrobacterium tumefaciens complex</taxon>
    </lineage>
</organism>
<dbReference type="GO" id="GO:0003729">
    <property type="term" value="F:mRNA binding"/>
    <property type="evidence" value="ECO:0007669"/>
    <property type="project" value="InterPro"/>
</dbReference>
<comment type="similarity">
    <text evidence="1">Belongs to the HicA mRNA interferase family.</text>
</comment>